<dbReference type="InterPro" id="IPR009003">
    <property type="entry name" value="Peptidase_S1_PA"/>
</dbReference>
<accession>A0A4P6M1P9</accession>
<feature type="region of interest" description="Disordered" evidence="4">
    <location>
        <begin position="1"/>
        <end position="46"/>
    </location>
</feature>
<dbReference type="InterPro" id="IPR001478">
    <property type="entry name" value="PDZ"/>
</dbReference>
<feature type="domain" description="PDZ" evidence="5">
    <location>
        <begin position="351"/>
        <end position="440"/>
    </location>
</feature>
<dbReference type="AlphaFoldDB" id="A0A4P6M1P9"/>
<dbReference type="Gene3D" id="2.30.42.10">
    <property type="match status" value="1"/>
</dbReference>
<evidence type="ECO:0000313" key="7">
    <source>
        <dbReference type="Proteomes" id="UP000289794"/>
    </source>
</evidence>
<name>A0A4P6M1P9_9FIRM</name>
<dbReference type="PROSITE" id="PS50106">
    <property type="entry name" value="PDZ"/>
    <property type="match status" value="1"/>
</dbReference>
<dbReference type="Proteomes" id="UP000289794">
    <property type="component" value="Chromosome"/>
</dbReference>
<feature type="region of interest" description="Disordered" evidence="4">
    <location>
        <begin position="452"/>
        <end position="477"/>
    </location>
</feature>
<dbReference type="Pfam" id="PF13365">
    <property type="entry name" value="Trypsin_2"/>
    <property type="match status" value="1"/>
</dbReference>
<evidence type="ECO:0000313" key="6">
    <source>
        <dbReference type="EMBL" id="QBE97247.1"/>
    </source>
</evidence>
<dbReference type="SMART" id="SM00228">
    <property type="entry name" value="PDZ"/>
    <property type="match status" value="1"/>
</dbReference>
<dbReference type="InterPro" id="IPR001940">
    <property type="entry name" value="Peptidase_S1C"/>
</dbReference>
<dbReference type="PANTHER" id="PTHR43343:SF3">
    <property type="entry name" value="PROTEASE DO-LIKE 8, CHLOROPLASTIC"/>
    <property type="match status" value="1"/>
</dbReference>
<sequence>MSNYYDFNSDNNNNELSHYPVFSEGSASSPDPDKKPSKHSKSKKKSLAKRIGSLTLSAVLFGSVAAGSFQAVNHIYTANSSSASAKSASGSSDSKASLLKTTAVSQGSGSNTGSMDVSSIAAAAMPSIVSITNKSVQEVQNYFSQFGYGGYPQTQETESQGSGIIIGKNDTELLIVTNNHVVEGADTLSACFIDNNVLEAKVKGTDADNDLAVIAVPLDSISDETMSAIAVANIGDSDSLKVGEQVVAIGNALGYGQSVTTGIASAVNRTLSDTSSETDTNTDNSGSATYIQTDAAINPGNSGGALLNMNGEVIGINSAKLASTAVEGMGYAIPMSRASDIIENLMNKTTREKVAEGDQGSLGIKGADVTSEAEEIYGLPKGVYISSVTSGSAAEKAGITSGSVLTKFDGESITTASQLQNLLQYYKAGETVDVTLQVPGQNNSFEEKTVSVTLGNSTDSENSQKDNSPSPAMNNFR</sequence>
<dbReference type="GO" id="GO:0006508">
    <property type="term" value="P:proteolysis"/>
    <property type="evidence" value="ECO:0007669"/>
    <property type="project" value="UniProtKB-KW"/>
</dbReference>
<dbReference type="KEGG" id="bpro:PMF13cell1_02803"/>
<dbReference type="GO" id="GO:0004252">
    <property type="term" value="F:serine-type endopeptidase activity"/>
    <property type="evidence" value="ECO:0007669"/>
    <property type="project" value="InterPro"/>
</dbReference>
<dbReference type="PANTHER" id="PTHR43343">
    <property type="entry name" value="PEPTIDASE S12"/>
    <property type="match status" value="1"/>
</dbReference>
<dbReference type="PRINTS" id="PR00834">
    <property type="entry name" value="PROTEASES2C"/>
</dbReference>
<dbReference type="Pfam" id="PF17820">
    <property type="entry name" value="PDZ_6"/>
    <property type="match status" value="1"/>
</dbReference>
<feature type="compositionally biased region" description="Basic residues" evidence="4">
    <location>
        <begin position="36"/>
        <end position="46"/>
    </location>
</feature>
<dbReference type="EMBL" id="CP035945">
    <property type="protein sequence ID" value="QBE97247.1"/>
    <property type="molecule type" value="Genomic_DNA"/>
</dbReference>
<dbReference type="SUPFAM" id="SSF50494">
    <property type="entry name" value="Trypsin-like serine proteases"/>
    <property type="match status" value="1"/>
</dbReference>
<keyword evidence="2 6" id="KW-0645">Protease</keyword>
<gene>
    <name evidence="6" type="primary">htrA</name>
    <name evidence="6" type="ORF">PMF13cell1_02803</name>
</gene>
<dbReference type="InterPro" id="IPR041489">
    <property type="entry name" value="PDZ_6"/>
</dbReference>
<proteinExistence type="inferred from homology"/>
<evidence type="ECO:0000256" key="3">
    <source>
        <dbReference type="ARBA" id="ARBA00022801"/>
    </source>
</evidence>
<organism evidence="6 7">
    <name type="scientific">Blautia producta</name>
    <dbReference type="NCBI Taxonomy" id="33035"/>
    <lineage>
        <taxon>Bacteria</taxon>
        <taxon>Bacillati</taxon>
        <taxon>Bacillota</taxon>
        <taxon>Clostridia</taxon>
        <taxon>Lachnospirales</taxon>
        <taxon>Lachnospiraceae</taxon>
        <taxon>Blautia</taxon>
    </lineage>
</organism>
<dbReference type="SUPFAM" id="SSF50156">
    <property type="entry name" value="PDZ domain-like"/>
    <property type="match status" value="1"/>
</dbReference>
<dbReference type="Gene3D" id="2.40.10.10">
    <property type="entry name" value="Trypsin-like serine proteases"/>
    <property type="match status" value="2"/>
</dbReference>
<evidence type="ECO:0000256" key="4">
    <source>
        <dbReference type="SAM" id="MobiDB-lite"/>
    </source>
</evidence>
<evidence type="ECO:0000256" key="2">
    <source>
        <dbReference type="ARBA" id="ARBA00022670"/>
    </source>
</evidence>
<dbReference type="InterPro" id="IPR043504">
    <property type="entry name" value="Peptidase_S1_PA_chymotrypsin"/>
</dbReference>
<comment type="similarity">
    <text evidence="1">Belongs to the peptidase S1C family.</text>
</comment>
<protein>
    <submittedName>
        <fullName evidence="6">Serine protease Do-like HtrA</fullName>
        <ecNumber evidence="6">3.4.21.107</ecNumber>
    </submittedName>
</protein>
<keyword evidence="3 6" id="KW-0378">Hydrolase</keyword>
<evidence type="ECO:0000259" key="5">
    <source>
        <dbReference type="PROSITE" id="PS50106"/>
    </source>
</evidence>
<evidence type="ECO:0000256" key="1">
    <source>
        <dbReference type="ARBA" id="ARBA00010541"/>
    </source>
</evidence>
<dbReference type="InterPro" id="IPR036034">
    <property type="entry name" value="PDZ_sf"/>
</dbReference>
<dbReference type="InterPro" id="IPR051201">
    <property type="entry name" value="Chloro_Bact_Ser_Proteases"/>
</dbReference>
<reference evidence="6 7" key="1">
    <citation type="submission" date="2019-01" db="EMBL/GenBank/DDBJ databases">
        <title>PMF-metabolizing Aryl O-demethylase.</title>
        <authorList>
            <person name="Kim M."/>
        </authorList>
    </citation>
    <scope>NUCLEOTIDE SEQUENCE [LARGE SCALE GENOMIC DNA]</scope>
    <source>
        <strain evidence="6 7">PMF1</strain>
    </source>
</reference>
<dbReference type="EC" id="3.4.21.107" evidence="6"/>
<dbReference type="RefSeq" id="WP_130181089.1">
    <property type="nucleotide sequence ID" value="NZ_CP035945.1"/>
</dbReference>
<feature type="compositionally biased region" description="Low complexity" evidence="4">
    <location>
        <begin position="1"/>
        <end position="14"/>
    </location>
</feature>